<evidence type="ECO:0000256" key="1">
    <source>
        <dbReference type="SAM" id="MobiDB-lite"/>
    </source>
</evidence>
<feature type="region of interest" description="Disordered" evidence="1">
    <location>
        <begin position="28"/>
        <end position="63"/>
    </location>
</feature>
<dbReference type="OrthoDB" id="4868398at2"/>
<gene>
    <name evidence="3" type="ORF">TAE01_18530</name>
</gene>
<reference evidence="3 4" key="1">
    <citation type="submission" date="2019-07" db="EMBL/GenBank/DDBJ databases">
        <title>Whole genome shotgun sequence of Terrabacter aerolatus NBRC 106305.</title>
        <authorList>
            <person name="Hosoyama A."/>
            <person name="Uohara A."/>
            <person name="Ohji S."/>
            <person name="Ichikawa N."/>
        </authorList>
    </citation>
    <scope>NUCLEOTIDE SEQUENCE [LARGE SCALE GENOMIC DNA]</scope>
    <source>
        <strain evidence="3 4">NBRC 106305</strain>
    </source>
</reference>
<feature type="signal peptide" evidence="2">
    <location>
        <begin position="1"/>
        <end position="28"/>
    </location>
</feature>
<keyword evidence="2" id="KW-0732">Signal</keyword>
<evidence type="ECO:0008006" key="5">
    <source>
        <dbReference type="Google" id="ProtNLM"/>
    </source>
</evidence>
<feature type="compositionally biased region" description="Low complexity" evidence="1">
    <location>
        <begin position="32"/>
        <end position="61"/>
    </location>
</feature>
<accession>A0A512D0Q3</accession>
<dbReference type="EMBL" id="BJYX01000008">
    <property type="protein sequence ID" value="GEO30043.1"/>
    <property type="molecule type" value="Genomic_DNA"/>
</dbReference>
<keyword evidence="4" id="KW-1185">Reference proteome</keyword>
<organism evidence="3 4">
    <name type="scientific">Terrabacter aerolatus</name>
    <dbReference type="NCBI Taxonomy" id="422442"/>
    <lineage>
        <taxon>Bacteria</taxon>
        <taxon>Bacillati</taxon>
        <taxon>Actinomycetota</taxon>
        <taxon>Actinomycetes</taxon>
        <taxon>Micrococcales</taxon>
        <taxon>Intrasporangiaceae</taxon>
        <taxon>Terrabacter</taxon>
    </lineage>
</organism>
<comment type="caution">
    <text evidence="3">The sequence shown here is derived from an EMBL/GenBank/DDBJ whole genome shotgun (WGS) entry which is preliminary data.</text>
</comment>
<sequence>MTHTQGRGGRAAGLVLVVGVLAGCTSSAGIDPPATTPVTTTTTTTATPATTTNATRSTTAMPGPPVPELACGTAPKPLVDRAGMSIAAHPGAITATTYVFAATTETGDWYVLGIDRTYVHDDGSPAVGPNGDHSRSLALTNRARRTDGTVAMIPLSVDVSDRTPVSWDHVSWTGDTLAAGQRAAQRAIACLDAQRHA</sequence>
<evidence type="ECO:0000313" key="3">
    <source>
        <dbReference type="EMBL" id="GEO30043.1"/>
    </source>
</evidence>
<proteinExistence type="predicted"/>
<dbReference type="AlphaFoldDB" id="A0A512D0Q3"/>
<feature type="chain" id="PRO_5021713599" description="Lipoprotein" evidence="2">
    <location>
        <begin position="29"/>
        <end position="197"/>
    </location>
</feature>
<protein>
    <recommendedName>
        <fullName evidence="5">Lipoprotein</fullName>
    </recommendedName>
</protein>
<name>A0A512D0Q3_9MICO</name>
<evidence type="ECO:0000313" key="4">
    <source>
        <dbReference type="Proteomes" id="UP000321534"/>
    </source>
</evidence>
<dbReference type="Proteomes" id="UP000321534">
    <property type="component" value="Unassembled WGS sequence"/>
</dbReference>
<dbReference type="RefSeq" id="WP_147065685.1">
    <property type="nucleotide sequence ID" value="NZ_BAAARO010000002.1"/>
</dbReference>
<dbReference type="PROSITE" id="PS51257">
    <property type="entry name" value="PROKAR_LIPOPROTEIN"/>
    <property type="match status" value="1"/>
</dbReference>
<evidence type="ECO:0000256" key="2">
    <source>
        <dbReference type="SAM" id="SignalP"/>
    </source>
</evidence>